<dbReference type="AlphaFoldDB" id="A0A0V1DTU9"/>
<gene>
    <name evidence="1" type="ORF">T4D_10766</name>
</gene>
<accession>A0A0V1DTU9</accession>
<evidence type="ECO:0000313" key="1">
    <source>
        <dbReference type="EMBL" id="KRY64728.1"/>
    </source>
</evidence>
<comment type="caution">
    <text evidence="1">The sequence shown here is derived from an EMBL/GenBank/DDBJ whole genome shotgun (WGS) entry which is preliminary data.</text>
</comment>
<sequence length="50" mass="5881">MRVLKKFLFEFVMFGSCIVQTSKITGRLVFSSVTHDDPPFFLIFFVNARY</sequence>
<keyword evidence="2" id="KW-1185">Reference proteome</keyword>
<organism evidence="1 2">
    <name type="scientific">Trichinella pseudospiralis</name>
    <name type="common">Parasitic roundworm</name>
    <dbReference type="NCBI Taxonomy" id="6337"/>
    <lineage>
        <taxon>Eukaryota</taxon>
        <taxon>Metazoa</taxon>
        <taxon>Ecdysozoa</taxon>
        <taxon>Nematoda</taxon>
        <taxon>Enoplea</taxon>
        <taxon>Dorylaimia</taxon>
        <taxon>Trichinellida</taxon>
        <taxon>Trichinellidae</taxon>
        <taxon>Trichinella</taxon>
    </lineage>
</organism>
<dbReference type="Proteomes" id="UP000054995">
    <property type="component" value="Unassembled WGS sequence"/>
</dbReference>
<reference evidence="1 2" key="1">
    <citation type="submission" date="2015-01" db="EMBL/GenBank/DDBJ databases">
        <title>Evolution of Trichinella species and genotypes.</title>
        <authorList>
            <person name="Korhonen P.K."/>
            <person name="Edoardo P."/>
            <person name="Giuseppe L.R."/>
            <person name="Gasser R.B."/>
        </authorList>
    </citation>
    <scope>NUCLEOTIDE SEQUENCE [LARGE SCALE GENOMIC DNA]</scope>
    <source>
        <strain evidence="1">ISS470</strain>
    </source>
</reference>
<name>A0A0V1DTU9_TRIPS</name>
<protein>
    <submittedName>
        <fullName evidence="1">Uncharacterized protein</fullName>
    </submittedName>
</protein>
<proteinExistence type="predicted"/>
<dbReference type="EMBL" id="JYDT01001413">
    <property type="protein sequence ID" value="KRY64728.1"/>
    <property type="molecule type" value="Genomic_DNA"/>
</dbReference>
<evidence type="ECO:0000313" key="2">
    <source>
        <dbReference type="Proteomes" id="UP000054995"/>
    </source>
</evidence>